<dbReference type="Proteomes" id="UP000789508">
    <property type="component" value="Unassembled WGS sequence"/>
</dbReference>
<name>A0A9N8VAT9_9GLOM</name>
<dbReference type="AlphaFoldDB" id="A0A9N8VAT9"/>
<evidence type="ECO:0000313" key="1">
    <source>
        <dbReference type="EMBL" id="CAG8440955.1"/>
    </source>
</evidence>
<gene>
    <name evidence="1" type="ORF">ALEPTO_LOCUS301</name>
</gene>
<dbReference type="EMBL" id="CAJVPS010000016">
    <property type="protein sequence ID" value="CAG8440955.1"/>
    <property type="molecule type" value="Genomic_DNA"/>
</dbReference>
<dbReference type="OrthoDB" id="2404859at2759"/>
<accession>A0A9N8VAT9</accession>
<organism evidence="1 2">
    <name type="scientific">Ambispora leptoticha</name>
    <dbReference type="NCBI Taxonomy" id="144679"/>
    <lineage>
        <taxon>Eukaryota</taxon>
        <taxon>Fungi</taxon>
        <taxon>Fungi incertae sedis</taxon>
        <taxon>Mucoromycota</taxon>
        <taxon>Glomeromycotina</taxon>
        <taxon>Glomeromycetes</taxon>
        <taxon>Archaeosporales</taxon>
        <taxon>Ambisporaceae</taxon>
        <taxon>Ambispora</taxon>
    </lineage>
</organism>
<evidence type="ECO:0000313" key="2">
    <source>
        <dbReference type="Proteomes" id="UP000789508"/>
    </source>
</evidence>
<sequence length="126" mass="14474">MSSHSQIKSHNIHLSTEIQKIINPREVISQSNIGGDNTQSINHITHFVETPIVTSDIQIKRKKLRSKTNQISDSSNIIARESHTVDSKVNTTKIIIKKDDLYTLIKQDHKETEEYERESERILATK</sequence>
<protein>
    <submittedName>
        <fullName evidence="1">7656_t:CDS:1</fullName>
    </submittedName>
</protein>
<reference evidence="1" key="1">
    <citation type="submission" date="2021-06" db="EMBL/GenBank/DDBJ databases">
        <authorList>
            <person name="Kallberg Y."/>
            <person name="Tangrot J."/>
            <person name="Rosling A."/>
        </authorList>
    </citation>
    <scope>NUCLEOTIDE SEQUENCE</scope>
    <source>
        <strain evidence="1">FL130A</strain>
    </source>
</reference>
<keyword evidence="2" id="KW-1185">Reference proteome</keyword>
<comment type="caution">
    <text evidence="1">The sequence shown here is derived from an EMBL/GenBank/DDBJ whole genome shotgun (WGS) entry which is preliminary data.</text>
</comment>
<proteinExistence type="predicted"/>